<proteinExistence type="predicted"/>
<feature type="compositionally biased region" description="Acidic residues" evidence="1">
    <location>
        <begin position="474"/>
        <end position="489"/>
    </location>
</feature>
<feature type="region of interest" description="Disordered" evidence="1">
    <location>
        <begin position="474"/>
        <end position="503"/>
    </location>
</feature>
<organism evidence="4 5">
    <name type="scientific">Asanoa ferruginea</name>
    <dbReference type="NCBI Taxonomy" id="53367"/>
    <lineage>
        <taxon>Bacteria</taxon>
        <taxon>Bacillati</taxon>
        <taxon>Actinomycetota</taxon>
        <taxon>Actinomycetes</taxon>
        <taxon>Micromonosporales</taxon>
        <taxon>Micromonosporaceae</taxon>
        <taxon>Asanoa</taxon>
    </lineage>
</organism>
<dbReference type="Pfam" id="PF14040">
    <property type="entry name" value="DNase_NucA_NucB"/>
    <property type="match status" value="1"/>
</dbReference>
<name>A0A3D9ZV11_9ACTN</name>
<keyword evidence="5" id="KW-1185">Reference proteome</keyword>
<evidence type="ECO:0000313" key="5">
    <source>
        <dbReference type="Proteomes" id="UP000256913"/>
    </source>
</evidence>
<evidence type="ECO:0000313" key="4">
    <source>
        <dbReference type="EMBL" id="REG01177.1"/>
    </source>
</evidence>
<evidence type="ECO:0000259" key="3">
    <source>
        <dbReference type="Pfam" id="PF14040"/>
    </source>
</evidence>
<keyword evidence="2" id="KW-0732">Signal</keyword>
<dbReference type="InterPro" id="IPR029476">
    <property type="entry name" value="DNase_NucA_NucB"/>
</dbReference>
<protein>
    <submittedName>
        <fullName evidence="4">Deoxyribonuclease NucA/NucB</fullName>
    </submittedName>
</protein>
<reference evidence="4 5" key="1">
    <citation type="submission" date="2018-08" db="EMBL/GenBank/DDBJ databases">
        <title>Sequencing the genomes of 1000 actinobacteria strains.</title>
        <authorList>
            <person name="Klenk H.-P."/>
        </authorList>
    </citation>
    <scope>NUCLEOTIDE SEQUENCE [LARGE SCALE GENOMIC DNA]</scope>
    <source>
        <strain evidence="4 5">DSM 44099</strain>
    </source>
</reference>
<dbReference type="AlphaFoldDB" id="A0A3D9ZV11"/>
<feature type="domain" description="Deoxyribonuclease NucA/NucB" evidence="3">
    <location>
        <begin position="378"/>
        <end position="452"/>
    </location>
</feature>
<feature type="signal peptide" evidence="2">
    <location>
        <begin position="1"/>
        <end position="30"/>
    </location>
</feature>
<dbReference type="OrthoDB" id="2751008at2"/>
<sequence length="847" mass="90332">MTSARPRLARLLTGALAGMFIAVVHTPPAAAEPTGPPAPPQVRDVAAVSYLGRPVVDKAGNVTLPQSRLRSSGSTQKSYLDPTTIAAVTPARTPPTEPGGPEVDACLRSDGAKTPAGRVHNRFLWCQRSQLIAVRGTVGTGGTGGTKLSEMTMNYTAVAYGRDDKRRNITVFFKADSVSIVPPKGFIRGNSVLYQRIDCTGDASAPRPSSADGCGSTGAYVAMPIDDWDDGWTRWTIESDASVSQIPDKVLRHQWQFRGYVVDSFNKRLPDASGEKHTMRCDSATIAFAAYRSAACIHDDVVPHLQYSVNDSKVAEVAEHLRCAQDPTCITYPFPGTAKAIPGKYVGGQSESGALHRVRSAKTTSPIADANRAVVRPACGRLPIDVYDTAKGQECDEYPFASTMEGAACCDPPAFDWDFSIRGVDKTMNRCAGNALKKYYRDDRILYQQDAFFVEITDAPPTGPEYCDALLPEEDEQETDDGGGGDPEPDLPPTVNAGPDVSGNEGAAVLLLGSASDPETGRPDTRWTYRPVSGVDAGAECYFAWTNDPRTTVTCTDDGVYEVTLTAYDGVHTVSDSAQVTVSNVAPTFGTPGLRIAADPPEGIGLLSPTPWQVFRKGDEVTVNAAFAEPGANDTHTCVTTWDDGSSSTYTSEDLACHATHRFDRAGMFTIGTTVTDDDSGAGLGSVMVIVYDPWGGWANVDGSYDSPAGALPGAPTAAGEGWLHLAGKYYPQNDLNRPLGTARNWLPGNPYRFDSAGSTLDWLVVTPDNKIAAKGTGTVSGRSGTYGYVLYAYDGPDKVRMVVWPLSAGAYPQGEVVYDNRSAAGYDVDIAEPTTMRSGQALIQRP</sequence>
<feature type="chain" id="PRO_5039017860" evidence="2">
    <location>
        <begin position="31"/>
        <end position="847"/>
    </location>
</feature>
<dbReference type="RefSeq" id="WP_116073249.1">
    <property type="nucleotide sequence ID" value="NZ_BONB01000008.1"/>
</dbReference>
<comment type="caution">
    <text evidence="4">The sequence shown here is derived from an EMBL/GenBank/DDBJ whole genome shotgun (WGS) entry which is preliminary data.</text>
</comment>
<dbReference type="InterPro" id="IPR035986">
    <property type="entry name" value="PKD_dom_sf"/>
</dbReference>
<dbReference type="InterPro" id="IPR013783">
    <property type="entry name" value="Ig-like_fold"/>
</dbReference>
<gene>
    <name evidence="4" type="ORF">DFJ67_7255</name>
</gene>
<accession>A0A3D9ZV11</accession>
<feature type="region of interest" description="Disordered" evidence="1">
    <location>
        <begin position="88"/>
        <end position="110"/>
    </location>
</feature>
<dbReference type="GO" id="GO:0005975">
    <property type="term" value="P:carbohydrate metabolic process"/>
    <property type="evidence" value="ECO:0007669"/>
    <property type="project" value="UniProtKB-ARBA"/>
</dbReference>
<evidence type="ECO:0000256" key="2">
    <source>
        <dbReference type="SAM" id="SignalP"/>
    </source>
</evidence>
<dbReference type="Gene3D" id="2.60.40.10">
    <property type="entry name" value="Immunoglobulins"/>
    <property type="match status" value="2"/>
</dbReference>
<evidence type="ECO:0000256" key="1">
    <source>
        <dbReference type="SAM" id="MobiDB-lite"/>
    </source>
</evidence>
<dbReference type="Proteomes" id="UP000256913">
    <property type="component" value="Unassembled WGS sequence"/>
</dbReference>
<dbReference type="SUPFAM" id="SSF49299">
    <property type="entry name" value="PKD domain"/>
    <property type="match status" value="1"/>
</dbReference>
<dbReference type="EMBL" id="QUMQ01000001">
    <property type="protein sequence ID" value="REG01177.1"/>
    <property type="molecule type" value="Genomic_DNA"/>
</dbReference>